<proteinExistence type="predicted"/>
<protein>
    <submittedName>
        <fullName evidence="2">Uncharacterized protein</fullName>
    </submittedName>
</protein>
<dbReference type="InterPro" id="IPR012337">
    <property type="entry name" value="RNaseH-like_sf"/>
</dbReference>
<name>A0A5C6PC77_9TELE</name>
<evidence type="ECO:0000313" key="3">
    <source>
        <dbReference type="Proteomes" id="UP000324091"/>
    </source>
</evidence>
<keyword evidence="3" id="KW-1185">Reference proteome</keyword>
<organism evidence="2 3">
    <name type="scientific">Takifugu flavidus</name>
    <name type="common">sansaifugu</name>
    <dbReference type="NCBI Taxonomy" id="433684"/>
    <lineage>
        <taxon>Eukaryota</taxon>
        <taxon>Metazoa</taxon>
        <taxon>Chordata</taxon>
        <taxon>Craniata</taxon>
        <taxon>Vertebrata</taxon>
        <taxon>Euteleostomi</taxon>
        <taxon>Actinopterygii</taxon>
        <taxon>Neopterygii</taxon>
        <taxon>Teleostei</taxon>
        <taxon>Neoteleostei</taxon>
        <taxon>Acanthomorphata</taxon>
        <taxon>Eupercaria</taxon>
        <taxon>Tetraodontiformes</taxon>
        <taxon>Tetradontoidea</taxon>
        <taxon>Tetraodontidae</taxon>
        <taxon>Takifugu</taxon>
    </lineage>
</organism>
<dbReference type="EMBL" id="RHFK02000004">
    <property type="protein sequence ID" value="TWW77414.1"/>
    <property type="molecule type" value="Genomic_DNA"/>
</dbReference>
<dbReference type="PANTHER" id="PTHR47331">
    <property type="entry name" value="PHD-TYPE DOMAIN-CONTAINING PROTEIN"/>
    <property type="match status" value="1"/>
</dbReference>
<dbReference type="SUPFAM" id="SSF53098">
    <property type="entry name" value="Ribonuclease H-like"/>
    <property type="match status" value="1"/>
</dbReference>
<evidence type="ECO:0000256" key="1">
    <source>
        <dbReference type="SAM" id="MobiDB-lite"/>
    </source>
</evidence>
<dbReference type="Proteomes" id="UP000324091">
    <property type="component" value="Chromosome 12"/>
</dbReference>
<accession>A0A5C6PC77</accession>
<reference evidence="2 3" key="1">
    <citation type="submission" date="2019-04" db="EMBL/GenBank/DDBJ databases">
        <title>Chromosome genome assembly for Takifugu flavidus.</title>
        <authorList>
            <person name="Xiao S."/>
        </authorList>
    </citation>
    <scope>NUCLEOTIDE SEQUENCE [LARGE SCALE GENOMIC DNA]</scope>
    <source>
        <strain evidence="2">HTHZ2018</strain>
        <tissue evidence="2">Muscle</tissue>
    </source>
</reference>
<evidence type="ECO:0000313" key="2">
    <source>
        <dbReference type="EMBL" id="TWW77414.1"/>
    </source>
</evidence>
<dbReference type="InterPro" id="IPR008042">
    <property type="entry name" value="Retrotrans_Pao"/>
</dbReference>
<dbReference type="Pfam" id="PF05380">
    <property type="entry name" value="Peptidase_A17"/>
    <property type="match status" value="1"/>
</dbReference>
<feature type="region of interest" description="Disordered" evidence="1">
    <location>
        <begin position="223"/>
        <end position="252"/>
    </location>
</feature>
<gene>
    <name evidence="2" type="ORF">D4764_12G0008040</name>
</gene>
<dbReference type="PANTHER" id="PTHR47331:SF6">
    <property type="entry name" value="DOUBLECORTIN DOMAIN-CONTAINING PROTEIN"/>
    <property type="match status" value="1"/>
</dbReference>
<dbReference type="AlphaFoldDB" id="A0A5C6PC77"/>
<sequence length="803" mass="89033">MTVHIFGATSSASCASYALRRTAEDHKGGFSADAVNTVLNNFFVDDLLKSVDTETNAIQLYKELKALCAAGGFNLTKWSSNSRAVLAHIPEGEMAKGVKDLDLEDLPLERALGMHWSAEDDVFKFHGLEALTNFNIVHSFKPKKFGKVEHAQLHHFCDASEVGYGIVTYLSERFSCESNTLHNIFYKECCSCSCYSRGSEDSHLARDCKSTVKCTECDRTSHDTVMHPGPPPQTYKAPPPVQDDGGEGEHTSNEVEMTSSCTAVCGPVAVYGLRKAIQAGAKDYGTDTVNFVERHFYVDDGLISVPSPAEAIDLLQRTQASLAESNLRLHKFASNSQAVMEAFCPEDCAAALKDLDLGGEEPQSQRSLGLIWETKEDTFTFSVATSDKPFTRRGVLSSVNSVFDPLGLLAPVTIQGRALLRELTSECSEWDTPLPEGKKGKWETWRDSLAGLKDLHVPRTYTATSLSLAKTKELLLFSDASTKAIGSVAYLRATQPDNTVEVGFLMGKARLAPQSEPTIPRLELCAAVMAVEMADLIKDELDQHLDAVHFYSDSKVVLGYIYNESKRFYTYVHNRVQRIRQSSKPTQWHYVRTEENPADHASRSLTPSQLAKSTWLTGPSFIYHPPVENKTLREMFELVEPEKDLDEMTQARHVILKETQMATFEKELSALRANKPIPRQSPLLKLSPVLVNGLIAVGGRLKHSEVDNSEKNPIVIPKDSYISLLLTRHYHKQELSSTRTCTPSNGGRFRLSLTSFGHDGGENKQVTRNSWPMARVTATFLGKDNRVRKVEVKTSDQVVIVAS</sequence>
<feature type="compositionally biased region" description="Pro residues" evidence="1">
    <location>
        <begin position="228"/>
        <end position="241"/>
    </location>
</feature>
<comment type="caution">
    <text evidence="2">The sequence shown here is derived from an EMBL/GenBank/DDBJ whole genome shotgun (WGS) entry which is preliminary data.</text>
</comment>